<reference evidence="2" key="1">
    <citation type="journal article" date="2021" name="Open Biol.">
        <title>Shared evolutionary footprints suggest mitochondrial oxidative damage underlies multiple complex I losses in fungi.</title>
        <authorList>
            <person name="Schikora-Tamarit M.A."/>
            <person name="Marcet-Houben M."/>
            <person name="Nosek J."/>
            <person name="Gabaldon T."/>
        </authorList>
    </citation>
    <scope>NUCLEOTIDE SEQUENCE</scope>
    <source>
        <strain evidence="2">CBS2887</strain>
    </source>
</reference>
<sequence>MDNLLLLSLALLPAVVVAAVGDLETETDTGLPEYKSNKPCLTSPSILLLKCLNSRQRFSSVDSMVLKFKSSHVGEPLEFKVWVMSVSNKVNWSSKNSVRKSNVFN</sequence>
<feature type="chain" id="PRO_5040162568" description="Secreted protein" evidence="1">
    <location>
        <begin position="19"/>
        <end position="105"/>
    </location>
</feature>
<proteinExistence type="predicted"/>
<evidence type="ECO:0000256" key="1">
    <source>
        <dbReference type="SAM" id="SignalP"/>
    </source>
</evidence>
<name>A0A9P8PLU4_WICPI</name>
<dbReference type="Proteomes" id="UP000774326">
    <property type="component" value="Unassembled WGS sequence"/>
</dbReference>
<protein>
    <recommendedName>
        <fullName evidence="4">Secreted protein</fullName>
    </recommendedName>
</protein>
<organism evidence="2 3">
    <name type="scientific">Wickerhamomyces pijperi</name>
    <name type="common">Yeast</name>
    <name type="synonym">Pichia pijperi</name>
    <dbReference type="NCBI Taxonomy" id="599730"/>
    <lineage>
        <taxon>Eukaryota</taxon>
        <taxon>Fungi</taxon>
        <taxon>Dikarya</taxon>
        <taxon>Ascomycota</taxon>
        <taxon>Saccharomycotina</taxon>
        <taxon>Saccharomycetes</taxon>
        <taxon>Phaffomycetales</taxon>
        <taxon>Wickerhamomycetaceae</taxon>
        <taxon>Wickerhamomyces</taxon>
    </lineage>
</organism>
<feature type="signal peptide" evidence="1">
    <location>
        <begin position="1"/>
        <end position="18"/>
    </location>
</feature>
<keyword evidence="3" id="KW-1185">Reference proteome</keyword>
<reference evidence="2" key="2">
    <citation type="submission" date="2021-01" db="EMBL/GenBank/DDBJ databases">
        <authorList>
            <person name="Schikora-Tamarit M.A."/>
        </authorList>
    </citation>
    <scope>NUCLEOTIDE SEQUENCE</scope>
    <source>
        <strain evidence="2">CBS2887</strain>
    </source>
</reference>
<dbReference type="EMBL" id="JAEUBG010005608">
    <property type="protein sequence ID" value="KAH3673619.1"/>
    <property type="molecule type" value="Genomic_DNA"/>
</dbReference>
<dbReference type="AlphaFoldDB" id="A0A9P8PLU4"/>
<evidence type="ECO:0000313" key="3">
    <source>
        <dbReference type="Proteomes" id="UP000774326"/>
    </source>
</evidence>
<comment type="caution">
    <text evidence="2">The sequence shown here is derived from an EMBL/GenBank/DDBJ whole genome shotgun (WGS) entry which is preliminary data.</text>
</comment>
<gene>
    <name evidence="2" type="ORF">WICPIJ_009711</name>
</gene>
<evidence type="ECO:0008006" key="4">
    <source>
        <dbReference type="Google" id="ProtNLM"/>
    </source>
</evidence>
<keyword evidence="1" id="KW-0732">Signal</keyword>
<evidence type="ECO:0000313" key="2">
    <source>
        <dbReference type="EMBL" id="KAH3673619.1"/>
    </source>
</evidence>
<accession>A0A9P8PLU4</accession>